<dbReference type="EMBL" id="OX465077">
    <property type="protein sequence ID" value="CAI9269000.1"/>
    <property type="molecule type" value="Genomic_DNA"/>
</dbReference>
<evidence type="ECO:0000313" key="2">
    <source>
        <dbReference type="Proteomes" id="UP001177003"/>
    </source>
</evidence>
<gene>
    <name evidence="1" type="ORF">LSALG_LOCUS9394</name>
</gene>
<sequence>MEDNLGLGLYKNRIYLLAKCLDVISEVILVEVKGKEYKVGVKEAVKWKPSFEVENPIVSDNEEPIVQEHFQVESEGNLRSLKVDVEEEVKMSHRNQLEVL</sequence>
<accession>A0AA35VCB5</accession>
<organism evidence="1 2">
    <name type="scientific">Lactuca saligna</name>
    <name type="common">Willowleaf lettuce</name>
    <dbReference type="NCBI Taxonomy" id="75948"/>
    <lineage>
        <taxon>Eukaryota</taxon>
        <taxon>Viridiplantae</taxon>
        <taxon>Streptophyta</taxon>
        <taxon>Embryophyta</taxon>
        <taxon>Tracheophyta</taxon>
        <taxon>Spermatophyta</taxon>
        <taxon>Magnoliopsida</taxon>
        <taxon>eudicotyledons</taxon>
        <taxon>Gunneridae</taxon>
        <taxon>Pentapetalae</taxon>
        <taxon>asterids</taxon>
        <taxon>campanulids</taxon>
        <taxon>Asterales</taxon>
        <taxon>Asteraceae</taxon>
        <taxon>Cichorioideae</taxon>
        <taxon>Cichorieae</taxon>
        <taxon>Lactucinae</taxon>
        <taxon>Lactuca</taxon>
    </lineage>
</organism>
<dbReference type="Proteomes" id="UP001177003">
    <property type="component" value="Chromosome 1"/>
</dbReference>
<evidence type="ECO:0000313" key="1">
    <source>
        <dbReference type="EMBL" id="CAI9269000.1"/>
    </source>
</evidence>
<dbReference type="AlphaFoldDB" id="A0AA35VCB5"/>
<proteinExistence type="predicted"/>
<keyword evidence="2" id="KW-1185">Reference proteome</keyword>
<name>A0AA35VCB5_LACSI</name>
<reference evidence="1" key="1">
    <citation type="submission" date="2023-04" db="EMBL/GenBank/DDBJ databases">
        <authorList>
            <person name="Vijverberg K."/>
            <person name="Xiong W."/>
            <person name="Schranz E."/>
        </authorList>
    </citation>
    <scope>NUCLEOTIDE SEQUENCE</scope>
</reference>
<protein>
    <submittedName>
        <fullName evidence="1">Uncharacterized protein</fullName>
    </submittedName>
</protein>